<organism evidence="1 2">
    <name type="scientific">Moraxella lacunata</name>
    <dbReference type="NCBI Taxonomy" id="477"/>
    <lineage>
        <taxon>Bacteria</taxon>
        <taxon>Pseudomonadati</taxon>
        <taxon>Pseudomonadota</taxon>
        <taxon>Gammaproteobacteria</taxon>
        <taxon>Moraxellales</taxon>
        <taxon>Moraxellaceae</taxon>
        <taxon>Moraxella</taxon>
    </lineage>
</organism>
<evidence type="ECO:0000313" key="1">
    <source>
        <dbReference type="EMBL" id="STZ00693.1"/>
    </source>
</evidence>
<gene>
    <name evidence="1" type="ORF">NCTC7911_02103</name>
</gene>
<dbReference type="RefSeq" id="WP_115247931.1">
    <property type="nucleotide sequence ID" value="NZ_UGQC01000001.1"/>
</dbReference>
<protein>
    <submittedName>
        <fullName evidence="1">Uncharacterized protein</fullName>
    </submittedName>
</protein>
<keyword evidence="2" id="KW-1185">Reference proteome</keyword>
<name>A0A378QMZ0_MORLA</name>
<reference evidence="1 2" key="1">
    <citation type="submission" date="2018-06" db="EMBL/GenBank/DDBJ databases">
        <authorList>
            <consortium name="Pathogen Informatics"/>
            <person name="Doyle S."/>
        </authorList>
    </citation>
    <scope>NUCLEOTIDE SEQUENCE [LARGE SCALE GENOMIC DNA]</scope>
    <source>
        <strain evidence="1 2">NCTC7911</strain>
    </source>
</reference>
<dbReference type="AlphaFoldDB" id="A0A378QMZ0"/>
<proteinExistence type="predicted"/>
<dbReference type="GeneID" id="302270640"/>
<sequence>MNNLSNLFKMYGNQPQFLLNPYQQITCWSVCRCFDWQIGEQMLNLLLQLKEVALRMDGINKQRLRVSFDNWNPYNVWMDIVVSTYLNRYIDQLREGVSLKKQFPNEFFSFWLDFYTLTRLMDEYRMVFTIGEAFPTKQDAHDFGKISREIAKLDSFLKGGEQGKSIGHGLSNVIDGKERERDVKEYATSIHYLQEPDIYPTYLVYPKAFKYEQEIKQSGLYLPDSPLKSIKVFDVRASEFNGTHIEYLDDPATTKLIRRAEGPIEYGLYDWYSEFYRDPFGDDSIADPGIGGVDWIETDWYYVKEIPPNTEGIPNNPLRLEHLRYPLAEGQKYITLEELKQRDGYAYQNPNAMVNEYFQVVHRYEKFYSNYLMTHGVDGDSLRYS</sequence>
<accession>A0A378QMZ0</accession>
<dbReference type="EMBL" id="UGQC01000001">
    <property type="protein sequence ID" value="STZ00693.1"/>
    <property type="molecule type" value="Genomic_DNA"/>
</dbReference>
<evidence type="ECO:0000313" key="2">
    <source>
        <dbReference type="Proteomes" id="UP000254107"/>
    </source>
</evidence>
<dbReference type="Proteomes" id="UP000254107">
    <property type="component" value="Unassembled WGS sequence"/>
</dbReference>